<evidence type="ECO:0000313" key="4">
    <source>
        <dbReference type="Proteomes" id="UP000599437"/>
    </source>
</evidence>
<dbReference type="Proteomes" id="UP000599437">
    <property type="component" value="Unassembled WGS sequence"/>
</dbReference>
<dbReference type="Gene3D" id="2.40.50.140">
    <property type="entry name" value="Nucleic acid-binding proteins"/>
    <property type="match status" value="1"/>
</dbReference>
<dbReference type="SMART" id="SM00316">
    <property type="entry name" value="S1"/>
    <property type="match status" value="1"/>
</dbReference>
<proteinExistence type="predicted"/>
<keyword evidence="4" id="KW-1185">Reference proteome</keyword>
<dbReference type="InterPro" id="IPR012340">
    <property type="entry name" value="NA-bd_OB-fold"/>
</dbReference>
<dbReference type="PROSITE" id="PS50126">
    <property type="entry name" value="S1"/>
    <property type="match status" value="1"/>
</dbReference>
<dbReference type="SUPFAM" id="SSF50249">
    <property type="entry name" value="Nucleic acid-binding proteins"/>
    <property type="match status" value="1"/>
</dbReference>
<protein>
    <recommendedName>
        <fullName evidence="2">S1 motif domain-containing protein</fullName>
    </recommendedName>
</protein>
<evidence type="ECO:0000313" key="3">
    <source>
        <dbReference type="EMBL" id="GHB17703.1"/>
    </source>
</evidence>
<organism evidence="3 4">
    <name type="scientific">Streptomyces chryseus</name>
    <dbReference type="NCBI Taxonomy" id="68186"/>
    <lineage>
        <taxon>Bacteria</taxon>
        <taxon>Bacillati</taxon>
        <taxon>Actinomycetota</taxon>
        <taxon>Actinomycetes</taxon>
        <taxon>Kitasatosporales</taxon>
        <taxon>Streptomycetaceae</taxon>
        <taxon>Streptomyces</taxon>
    </lineage>
</organism>
<accession>A0ABQ3DWA1</accession>
<comment type="caution">
    <text evidence="3">The sequence shown here is derived from an EMBL/GenBank/DDBJ whole genome shotgun (WGS) entry which is preliminary data.</text>
</comment>
<feature type="domain" description="S1 motif" evidence="2">
    <location>
        <begin position="163"/>
        <end position="233"/>
    </location>
</feature>
<dbReference type="CDD" id="cd00164">
    <property type="entry name" value="S1_like"/>
    <property type="match status" value="1"/>
</dbReference>
<sequence>MANALATALAVLDEIAQDLRDELNKIETAGDGSEAEDTPVPPKSGPLPKAWLQQRVLAEAFHHATNRNLHLSAAQYEQVLRKFTQAQLTEAVAVRVAIEAALNLSRGVFEEFPVHLTDLELLLAATEQQLGEEAVGQTLRDQAAQKQSQLHQHREFEDMYQAGSLHIGTALRVSKRYAIVQLAAGHTAILSARHLESGKRQVNLENVIQPGDSVRVEVVHAAAQENRIEVRSNELLEQVVAAHKQ</sequence>
<reference evidence="4" key="1">
    <citation type="journal article" date="2019" name="Int. J. Syst. Evol. Microbiol.">
        <title>The Global Catalogue of Microorganisms (GCM) 10K type strain sequencing project: providing services to taxonomists for standard genome sequencing and annotation.</title>
        <authorList>
            <consortium name="The Broad Institute Genomics Platform"/>
            <consortium name="The Broad Institute Genome Sequencing Center for Infectious Disease"/>
            <person name="Wu L."/>
            <person name="Ma J."/>
        </authorList>
    </citation>
    <scope>NUCLEOTIDE SEQUENCE [LARGE SCALE GENOMIC DNA]</scope>
    <source>
        <strain evidence="4">JCM 4737</strain>
    </source>
</reference>
<dbReference type="EMBL" id="BMVO01000017">
    <property type="protein sequence ID" value="GHB17703.1"/>
    <property type="molecule type" value="Genomic_DNA"/>
</dbReference>
<dbReference type="InterPro" id="IPR003029">
    <property type="entry name" value="S1_domain"/>
</dbReference>
<feature type="region of interest" description="Disordered" evidence="1">
    <location>
        <begin position="27"/>
        <end position="47"/>
    </location>
</feature>
<gene>
    <name evidence="3" type="ORF">GCM10010346_47160</name>
</gene>
<name>A0ABQ3DWA1_9ACTN</name>
<evidence type="ECO:0000256" key="1">
    <source>
        <dbReference type="SAM" id="MobiDB-lite"/>
    </source>
</evidence>
<evidence type="ECO:0000259" key="2">
    <source>
        <dbReference type="PROSITE" id="PS50126"/>
    </source>
</evidence>